<organism evidence="1 2">
    <name type="scientific">Penicillium alfredii</name>
    <dbReference type="NCBI Taxonomy" id="1506179"/>
    <lineage>
        <taxon>Eukaryota</taxon>
        <taxon>Fungi</taxon>
        <taxon>Dikarya</taxon>
        <taxon>Ascomycota</taxon>
        <taxon>Pezizomycotina</taxon>
        <taxon>Eurotiomycetes</taxon>
        <taxon>Eurotiomycetidae</taxon>
        <taxon>Eurotiales</taxon>
        <taxon>Aspergillaceae</taxon>
        <taxon>Penicillium</taxon>
    </lineage>
</organism>
<dbReference type="AlphaFoldDB" id="A0A9W9FL66"/>
<name>A0A9W9FL66_9EURO</name>
<dbReference type="GeneID" id="81394177"/>
<dbReference type="Proteomes" id="UP001141434">
    <property type="component" value="Unassembled WGS sequence"/>
</dbReference>
<keyword evidence="2" id="KW-1185">Reference proteome</keyword>
<gene>
    <name evidence="1" type="ORF">NUU61_004427</name>
</gene>
<accession>A0A9W9FL66</accession>
<protein>
    <submittedName>
        <fullName evidence="1">Uncharacterized protein</fullName>
    </submittedName>
</protein>
<dbReference type="EMBL" id="JAPMSZ010000005">
    <property type="protein sequence ID" value="KAJ5102205.1"/>
    <property type="molecule type" value="Genomic_DNA"/>
</dbReference>
<proteinExistence type="predicted"/>
<reference evidence="1" key="1">
    <citation type="submission" date="2022-11" db="EMBL/GenBank/DDBJ databases">
        <authorList>
            <person name="Petersen C."/>
        </authorList>
    </citation>
    <scope>NUCLEOTIDE SEQUENCE</scope>
    <source>
        <strain evidence="1">IBT 34128</strain>
    </source>
</reference>
<reference evidence="1" key="2">
    <citation type="journal article" date="2023" name="IMA Fungus">
        <title>Comparative genomic study of the Penicillium genus elucidates a diverse pangenome and 15 lateral gene transfer events.</title>
        <authorList>
            <person name="Petersen C."/>
            <person name="Sorensen T."/>
            <person name="Nielsen M.R."/>
            <person name="Sondergaard T.E."/>
            <person name="Sorensen J.L."/>
            <person name="Fitzpatrick D.A."/>
            <person name="Frisvad J.C."/>
            <person name="Nielsen K.L."/>
        </authorList>
    </citation>
    <scope>NUCLEOTIDE SEQUENCE</scope>
    <source>
        <strain evidence="1">IBT 34128</strain>
    </source>
</reference>
<sequence>MADTDKIRCIVTPTDVMDPDMIAAVEAYLKDITQQPAIYSYVSRPQNIFKWWVVHLTSSQIEEVQNHKDIAYAAPSMPMMPN</sequence>
<comment type="caution">
    <text evidence="1">The sequence shown here is derived from an EMBL/GenBank/DDBJ whole genome shotgun (WGS) entry which is preliminary data.</text>
</comment>
<dbReference type="RefSeq" id="XP_056513036.1">
    <property type="nucleotide sequence ID" value="XM_056655009.1"/>
</dbReference>
<evidence type="ECO:0000313" key="2">
    <source>
        <dbReference type="Proteomes" id="UP001141434"/>
    </source>
</evidence>
<evidence type="ECO:0000313" key="1">
    <source>
        <dbReference type="EMBL" id="KAJ5102205.1"/>
    </source>
</evidence>